<keyword evidence="1 3" id="KW-0808">Transferase</keyword>
<dbReference type="GO" id="GO:0000287">
    <property type="term" value="F:magnesium ion binding"/>
    <property type="evidence" value="ECO:0007669"/>
    <property type="project" value="InterPro"/>
</dbReference>
<name>A0A3A3G8J7_9BURK</name>
<dbReference type="InterPro" id="IPR038136">
    <property type="entry name" value="CofD-like_dom_sf"/>
</dbReference>
<dbReference type="EC" id="2.7.8.28" evidence="3"/>
<dbReference type="InterPro" id="IPR002882">
    <property type="entry name" value="CofD"/>
</dbReference>
<dbReference type="EMBL" id="QYUQ01000002">
    <property type="protein sequence ID" value="RJG03079.1"/>
    <property type="molecule type" value="Genomic_DNA"/>
</dbReference>
<dbReference type="NCBIfam" id="TIGR01819">
    <property type="entry name" value="F420_cofD"/>
    <property type="match status" value="1"/>
</dbReference>
<keyword evidence="4" id="KW-1185">Reference proteome</keyword>
<protein>
    <submittedName>
        <fullName evidence="3">2-phospho-L-lactate transferase</fullName>
        <ecNumber evidence="3">2.7.8.28</ecNumber>
    </submittedName>
</protein>
<gene>
    <name evidence="3" type="ORF">D3878_17080</name>
</gene>
<dbReference type="Pfam" id="PF01933">
    <property type="entry name" value="CofD"/>
    <property type="match status" value="1"/>
</dbReference>
<accession>A0A3A3G8J7</accession>
<organism evidence="3 4">
    <name type="scientific">Noviherbaspirillum sedimenti</name>
    <dbReference type="NCBI Taxonomy" id="2320865"/>
    <lineage>
        <taxon>Bacteria</taxon>
        <taxon>Pseudomonadati</taxon>
        <taxon>Pseudomonadota</taxon>
        <taxon>Betaproteobacteria</taxon>
        <taxon>Burkholderiales</taxon>
        <taxon>Oxalobacteraceae</taxon>
        <taxon>Noviherbaspirillum</taxon>
    </lineage>
</organism>
<proteinExistence type="inferred from homology"/>
<sequence>MSFKWIALSGGVGGAKLALGLAHELDPGDLLVVANTGDDFDHLGLRICPDLDTLMYTLAGCSNSTQGWGLEGETWACMEALGRLGGETWFRLGDRDLATHLYRSDRLRHGATLSQVTHELSSVLGVRHHIVPMSEARVATVVITDEGELSFQDYFVARQCAPRVRGVRFEGAENAHMCETLRLALEDDALRGVIICPSNPFLSVEPILAIPGVREALATIKAPIVAVSPIVGGQAIKGPTAKMMRELGMDVSPLGVTEFLRTTIDRIVIDLADSSLLPSIRNLGIEATSAPTVMRSLDDKRSLARAVLEFSGA</sequence>
<evidence type="ECO:0000256" key="2">
    <source>
        <dbReference type="ARBA" id="ARBA00022842"/>
    </source>
</evidence>
<dbReference type="SUPFAM" id="SSF142338">
    <property type="entry name" value="CofD-like"/>
    <property type="match status" value="1"/>
</dbReference>
<dbReference type="CDD" id="cd07186">
    <property type="entry name" value="CofD_like"/>
    <property type="match status" value="1"/>
</dbReference>
<evidence type="ECO:0000256" key="1">
    <source>
        <dbReference type="ARBA" id="ARBA00022679"/>
    </source>
</evidence>
<dbReference type="Gene3D" id="3.40.50.10680">
    <property type="entry name" value="CofD-like domains"/>
    <property type="match status" value="1"/>
</dbReference>
<keyword evidence="2" id="KW-0460">Magnesium</keyword>
<dbReference type="GO" id="GO:0043743">
    <property type="term" value="F:LPPG:FO 2-phospho-L-lactate transferase activity"/>
    <property type="evidence" value="ECO:0007669"/>
    <property type="project" value="UniProtKB-EC"/>
</dbReference>
<evidence type="ECO:0000313" key="4">
    <source>
        <dbReference type="Proteomes" id="UP000266327"/>
    </source>
</evidence>
<dbReference type="AlphaFoldDB" id="A0A3A3G8J7"/>
<dbReference type="OrthoDB" id="7466225at2"/>
<dbReference type="InterPro" id="IPR010115">
    <property type="entry name" value="FbiA/CofD"/>
</dbReference>
<reference evidence="4" key="1">
    <citation type="submission" date="2018-09" db="EMBL/GenBank/DDBJ databases">
        <authorList>
            <person name="Zhu H."/>
        </authorList>
    </citation>
    <scope>NUCLEOTIDE SEQUENCE [LARGE SCALE GENOMIC DNA]</scope>
    <source>
        <strain evidence="4">K1S02-23</strain>
    </source>
</reference>
<evidence type="ECO:0000313" key="3">
    <source>
        <dbReference type="EMBL" id="RJG03079.1"/>
    </source>
</evidence>
<dbReference type="PANTHER" id="PTHR43007:SF1">
    <property type="entry name" value="2-PHOSPHO-L-LACTATE TRANSFERASE"/>
    <property type="match status" value="1"/>
</dbReference>
<comment type="caution">
    <text evidence="3">The sequence shown here is derived from an EMBL/GenBank/DDBJ whole genome shotgun (WGS) entry which is preliminary data.</text>
</comment>
<dbReference type="Gene3D" id="1.10.8.240">
    <property type="entry name" value="CofD-like domain"/>
    <property type="match status" value="1"/>
</dbReference>
<dbReference type="Proteomes" id="UP000266327">
    <property type="component" value="Unassembled WGS sequence"/>
</dbReference>
<dbReference type="PANTHER" id="PTHR43007">
    <property type="entry name" value="2-PHOSPHO-L-LACTATE TRANSFERASE"/>
    <property type="match status" value="1"/>
</dbReference>
<dbReference type="HAMAP" id="MF_01257">
    <property type="entry name" value="CofD"/>
    <property type="match status" value="1"/>
</dbReference>
<dbReference type="RefSeq" id="WP_119786578.1">
    <property type="nucleotide sequence ID" value="NZ_QYUQ01000002.1"/>
</dbReference>